<evidence type="ECO:0000313" key="2">
    <source>
        <dbReference type="EMBL" id="TTX88637.1"/>
    </source>
</evidence>
<name>A0A556VVM0_BAGYA</name>
<dbReference type="Gene3D" id="3.90.190.10">
    <property type="entry name" value="Protein tyrosine phosphatase superfamily"/>
    <property type="match status" value="2"/>
</dbReference>
<keyword evidence="3" id="KW-1185">Reference proteome</keyword>
<dbReference type="EMBL" id="VCAZ01000311">
    <property type="protein sequence ID" value="TTX88637.1"/>
    <property type="molecule type" value="Genomic_DNA"/>
</dbReference>
<comment type="caution">
    <text evidence="2">The sequence shown here is derived from an EMBL/GenBank/DDBJ whole genome shotgun (WGS) entry which is preliminary data.</text>
</comment>
<reference evidence="2 3" key="1">
    <citation type="journal article" date="2019" name="Genome Biol. Evol.">
        <title>Whole-Genome Sequencing of the Giant Devil Catfish, Bagarius yarrelli.</title>
        <authorList>
            <person name="Jiang W."/>
            <person name="Lv Y."/>
            <person name="Cheng L."/>
            <person name="Yang K."/>
            <person name="Chao B."/>
            <person name="Wang X."/>
            <person name="Li Y."/>
            <person name="Pan X."/>
            <person name="You X."/>
            <person name="Zhang Y."/>
            <person name="Yang J."/>
            <person name="Li J."/>
            <person name="Zhang X."/>
            <person name="Liu S."/>
            <person name="Sun C."/>
            <person name="Yang J."/>
            <person name="Shi Q."/>
        </authorList>
    </citation>
    <scope>NUCLEOTIDE SEQUENCE [LARGE SCALE GENOMIC DNA]</scope>
    <source>
        <strain evidence="2">JWS20170419001</strain>
        <tissue evidence="2">Muscle</tissue>
    </source>
</reference>
<feature type="chain" id="PRO_5022098110" evidence="1">
    <location>
        <begin position="19"/>
        <end position="317"/>
    </location>
</feature>
<accession>A0A556VVM0</accession>
<keyword evidence="1" id="KW-0732">Signal</keyword>
<feature type="signal peptide" evidence="1">
    <location>
        <begin position="1"/>
        <end position="18"/>
    </location>
</feature>
<evidence type="ECO:0000313" key="3">
    <source>
        <dbReference type="Proteomes" id="UP000319801"/>
    </source>
</evidence>
<sequence>MIVFSLAVSLAVTALTLAHTVASLLAFCGPVKAGCYFMVQDVYSKVDVLNTTASCGAPNFRQVKGGLPVFGMGQPSLRGFKQVLYTLQSRGYELHDFARLNENTFYIYNDIEHFKAQPQRIIITCEEDIHVTEEVYKRPMFTLLSYRYHRLPLPVEGAPLEEQFDAFVTVLREIPSLSVKGGSCPPPALLFSCQVGVGRTNVAMILGTLVMERVKENTEPSPSTLDEENWRSEVKVRFRVIEELVCKLSEGQQVVDEAVGMVLEYLADERRRYSAVLWKFENMQWHFATRTQSGTRLHFSTEINPSADAQILTLNVL</sequence>
<evidence type="ECO:0000256" key="1">
    <source>
        <dbReference type="SAM" id="SignalP"/>
    </source>
</evidence>
<dbReference type="InterPro" id="IPR050561">
    <property type="entry name" value="PTP"/>
</dbReference>
<dbReference type="AlphaFoldDB" id="A0A556VVM0"/>
<proteinExistence type="predicted"/>
<dbReference type="SUPFAM" id="SSF52799">
    <property type="entry name" value="(Phosphotyrosine protein) phosphatases II"/>
    <property type="match status" value="1"/>
</dbReference>
<dbReference type="SMART" id="SM01301">
    <property type="entry name" value="PTPlike_phytase"/>
    <property type="match status" value="1"/>
</dbReference>
<gene>
    <name evidence="2" type="ORF">Baya_16416</name>
</gene>
<dbReference type="Pfam" id="PF14566">
    <property type="entry name" value="PTPlike_phytase"/>
    <property type="match status" value="1"/>
</dbReference>
<dbReference type="InterPro" id="IPR029021">
    <property type="entry name" value="Prot-tyrosine_phosphatase-like"/>
</dbReference>
<protein>
    <submittedName>
        <fullName evidence="2">Paladin</fullName>
    </submittedName>
</protein>
<organism evidence="2 3">
    <name type="scientific">Bagarius yarrelli</name>
    <name type="common">Goonch</name>
    <name type="synonym">Bagrus yarrelli</name>
    <dbReference type="NCBI Taxonomy" id="175774"/>
    <lineage>
        <taxon>Eukaryota</taxon>
        <taxon>Metazoa</taxon>
        <taxon>Chordata</taxon>
        <taxon>Craniata</taxon>
        <taxon>Vertebrata</taxon>
        <taxon>Euteleostomi</taxon>
        <taxon>Actinopterygii</taxon>
        <taxon>Neopterygii</taxon>
        <taxon>Teleostei</taxon>
        <taxon>Ostariophysi</taxon>
        <taxon>Siluriformes</taxon>
        <taxon>Sisoridae</taxon>
        <taxon>Sisorinae</taxon>
        <taxon>Bagarius</taxon>
    </lineage>
</organism>
<dbReference type="PANTHER" id="PTHR23339">
    <property type="entry name" value="TYROSINE SPECIFIC PROTEIN PHOSPHATASE AND DUAL SPECIFICITY PROTEIN PHOSPHATASE"/>
    <property type="match status" value="1"/>
</dbReference>
<dbReference type="Proteomes" id="UP000319801">
    <property type="component" value="Unassembled WGS sequence"/>
</dbReference>
<dbReference type="OrthoDB" id="66369at2759"/>